<proteinExistence type="inferred from homology"/>
<dbReference type="GO" id="GO:0006351">
    <property type="term" value="P:DNA-templated transcription"/>
    <property type="evidence" value="ECO:0007669"/>
    <property type="project" value="UniProtKB-UniRule"/>
</dbReference>
<evidence type="ECO:0000259" key="8">
    <source>
        <dbReference type="PROSITE" id="PS51667"/>
    </source>
</evidence>
<dbReference type="PANTHER" id="PTHR31602:SF42">
    <property type="entry name" value="GROWTH-REGULATING FACTOR 2"/>
    <property type="match status" value="1"/>
</dbReference>
<feature type="compositionally biased region" description="Basic and acidic residues" evidence="6">
    <location>
        <begin position="51"/>
        <end position="62"/>
    </location>
</feature>
<feature type="compositionally biased region" description="Low complexity" evidence="6">
    <location>
        <begin position="542"/>
        <end position="556"/>
    </location>
</feature>
<comment type="domain">
    <text evidence="5">The QLQ domain and WRC domain may be involved in protein-protein interaction and DNA-binding, respectively.</text>
</comment>
<comment type="subcellular location">
    <subcellularLocation>
        <location evidence="1 4 5">Nucleus</location>
    </subcellularLocation>
</comment>
<evidence type="ECO:0000256" key="6">
    <source>
        <dbReference type="SAM" id="MobiDB-lite"/>
    </source>
</evidence>
<sequence length="578" mass="62101">MDFGGVLGMDALVGASSEGGGSLFSSSFTTSLAPSDTELGRQGGLRGSILQKHDRPAAEPEDCDWRSLKMARPEELVTAPTKAAPFLLRSNSHPLFPDGEQMLSFSSASPPSTTQCYIGNADLFVTFVFPVSGSSPGSSNASMQGVLARLRGPFTPSQWLELEHQALIYKYLVANVPIPATLLIPIRRSLGASGFPPLSAGSFGSGALGWEPFHLGYSGNADPEPGRCRRTDGKKWRCSRDAVADQKYCERHMNRGRHRSRKHVENQTGNAAKAMPTTASSQSASAVLGGASTNTLTISLQQSKSLQSNITDPCPLQFNGLLMSKGDHNVCSLNSKSLSAASPVNQKPDSDILPPVSDQHNPFEETSSRTEFGLVSPDSLLNPPSISFSNNVNFMATPKLNEQQIQSHPFRHFIDDWPKTQSDRSTITWPEVDKTQSDRTQLSISIPTAYSDFSSSSCNHDKPALSKLSREYDAIHMPSRQANWRPIPWEASMAGPLGEVLTSTKSTPKDQSKNHSSSSLNLLTEGWDSRLESSPTGVLHKTSFGSLSNSTGSSPSAENSKTHDSTGSLCSGLLGSTL</sequence>
<keyword evidence="5" id="KW-0805">Transcription regulation</keyword>
<feature type="region of interest" description="Disordered" evidence="6">
    <location>
        <begin position="500"/>
        <end position="578"/>
    </location>
</feature>
<evidence type="ECO:0000256" key="5">
    <source>
        <dbReference type="RuleBase" id="RU367127"/>
    </source>
</evidence>
<dbReference type="InterPro" id="IPR014977">
    <property type="entry name" value="WRC_dom"/>
</dbReference>
<evidence type="ECO:0000256" key="4">
    <source>
        <dbReference type="PROSITE-ProRule" id="PRU01002"/>
    </source>
</evidence>
<dbReference type="GO" id="GO:0032502">
    <property type="term" value="P:developmental process"/>
    <property type="evidence" value="ECO:0007669"/>
    <property type="project" value="InterPro"/>
</dbReference>
<organism evidence="9">
    <name type="scientific">Musa acuminata subsp. malaccensis</name>
    <name type="common">Wild banana</name>
    <name type="synonym">Musa malaccensis</name>
    <dbReference type="NCBI Taxonomy" id="214687"/>
    <lineage>
        <taxon>Eukaryota</taxon>
        <taxon>Viridiplantae</taxon>
        <taxon>Streptophyta</taxon>
        <taxon>Embryophyta</taxon>
        <taxon>Tracheophyta</taxon>
        <taxon>Spermatophyta</taxon>
        <taxon>Magnoliopsida</taxon>
        <taxon>Liliopsida</taxon>
        <taxon>Zingiberales</taxon>
        <taxon>Musaceae</taxon>
        <taxon>Musa</taxon>
    </lineage>
</organism>
<reference evidence="9" key="1">
    <citation type="submission" date="2021-03" db="EMBL/GenBank/DDBJ databases">
        <authorList>
            <consortium name="Genoscope - CEA"/>
            <person name="William W."/>
        </authorList>
    </citation>
    <scope>NUCLEOTIDE SEQUENCE</scope>
    <source>
        <strain evidence="9">Doubled-haploid Pahang</strain>
    </source>
</reference>
<dbReference type="PROSITE" id="PS51666">
    <property type="entry name" value="QLQ"/>
    <property type="match status" value="1"/>
</dbReference>
<feature type="compositionally biased region" description="Low complexity" evidence="6">
    <location>
        <begin position="565"/>
        <end position="578"/>
    </location>
</feature>
<dbReference type="PROSITE" id="PS51667">
    <property type="entry name" value="WRC"/>
    <property type="match status" value="1"/>
</dbReference>
<name>A0A8D7EV51_MUSAM</name>
<keyword evidence="5" id="KW-0010">Activator</keyword>
<evidence type="ECO:0000313" key="9">
    <source>
        <dbReference type="EMBL" id="CAG1830599.1"/>
    </source>
</evidence>
<feature type="short sequence motif" description="Bipartite nuclear localization signal" evidence="4">
    <location>
        <begin position="255"/>
        <end position="262"/>
    </location>
</feature>
<evidence type="ECO:0000259" key="7">
    <source>
        <dbReference type="PROSITE" id="PS51666"/>
    </source>
</evidence>
<comment type="function">
    <text evidence="5">Transcription activator.</text>
</comment>
<dbReference type="SMART" id="SM00951">
    <property type="entry name" value="QLQ"/>
    <property type="match status" value="1"/>
</dbReference>
<dbReference type="AlphaFoldDB" id="A0A8D7EV51"/>
<feature type="domain" description="QLQ" evidence="7">
    <location>
        <begin position="153"/>
        <end position="188"/>
    </location>
</feature>
<dbReference type="InterPro" id="IPR014978">
    <property type="entry name" value="Gln-Leu-Gln_QLQ"/>
</dbReference>
<dbReference type="GO" id="GO:0005634">
    <property type="term" value="C:nucleus"/>
    <property type="evidence" value="ECO:0007669"/>
    <property type="project" value="UniProtKB-SubCell"/>
</dbReference>
<dbReference type="EMBL" id="HG996472">
    <property type="protein sequence ID" value="CAG1830599.1"/>
    <property type="molecule type" value="Genomic_DNA"/>
</dbReference>
<dbReference type="Pfam" id="PF08879">
    <property type="entry name" value="WRC"/>
    <property type="match status" value="1"/>
</dbReference>
<keyword evidence="5" id="KW-0804">Transcription</keyword>
<feature type="short sequence motif" description="Bipartite nuclear localization signal" evidence="4">
    <location>
        <begin position="227"/>
        <end position="237"/>
    </location>
</feature>
<gene>
    <name evidence="9" type="ORF">GSMUA_338530.1</name>
</gene>
<dbReference type="GO" id="GO:0006355">
    <property type="term" value="P:regulation of DNA-templated transcription"/>
    <property type="evidence" value="ECO:0007669"/>
    <property type="project" value="InterPro"/>
</dbReference>
<dbReference type="GO" id="GO:0005524">
    <property type="term" value="F:ATP binding"/>
    <property type="evidence" value="ECO:0007669"/>
    <property type="project" value="UniProtKB-UniRule"/>
</dbReference>
<dbReference type="PANTHER" id="PTHR31602">
    <property type="entry name" value="GROWTH-REGULATING FACTOR 5"/>
    <property type="match status" value="1"/>
</dbReference>
<keyword evidence="3 4" id="KW-0539">Nucleus</keyword>
<feature type="domain" description="WRC" evidence="8">
    <location>
        <begin position="222"/>
        <end position="266"/>
    </location>
</feature>
<evidence type="ECO:0000256" key="3">
    <source>
        <dbReference type="ARBA" id="ARBA00023242"/>
    </source>
</evidence>
<dbReference type="Pfam" id="PF08880">
    <property type="entry name" value="QLQ"/>
    <property type="match status" value="1"/>
</dbReference>
<dbReference type="InterPro" id="IPR031137">
    <property type="entry name" value="GRF"/>
</dbReference>
<accession>A0A8D7EV51</accession>
<evidence type="ECO:0000256" key="2">
    <source>
        <dbReference type="ARBA" id="ARBA00008122"/>
    </source>
</evidence>
<evidence type="ECO:0000256" key="1">
    <source>
        <dbReference type="ARBA" id="ARBA00004123"/>
    </source>
</evidence>
<protein>
    <recommendedName>
        <fullName evidence="5">Growth-regulating factor</fullName>
    </recommendedName>
</protein>
<feature type="region of interest" description="Disordered" evidence="6">
    <location>
        <begin position="34"/>
        <end position="62"/>
    </location>
</feature>
<comment type="similarity">
    <text evidence="2 5">Belongs to the GRF family.</text>
</comment>